<accession>A0ABD2VY54</accession>
<sequence length="317" mass="36090">MWSAGKNICTRAAHHCRERPIGNAFTLIWSAAVAAAHIPQLVRATYITHIIHKRRAKRPPTHAARLSAPYKRSVCVRVSCKRKQTIYVQILLTNRDAHSSPFSTRAHMPLYRREMADLPILELVRNRTFIRYKGSCSGKKKRHKRAHTYTVDSLVEFQETIYIEDELLLLIPLLRSISCRSINSIYPPRAQSSAAAARNLYFNLAATKCCQELFITEREREETHSVDAKLLYSNRRGCAVLCPRVWANGYGNQASRRTPRLTRCTLLEMAFLLNPRVRPLPGFHFSRDVPSPPYICAPGNCGQFSDAPEVTEPSQGY</sequence>
<gene>
    <name evidence="1" type="ORF">TKK_019095</name>
</gene>
<name>A0ABD2VY54_9HYME</name>
<dbReference type="AlphaFoldDB" id="A0ABD2VY54"/>
<protein>
    <submittedName>
        <fullName evidence="1">Uncharacterized protein</fullName>
    </submittedName>
</protein>
<comment type="caution">
    <text evidence="1">The sequence shown here is derived from an EMBL/GenBank/DDBJ whole genome shotgun (WGS) entry which is preliminary data.</text>
</comment>
<keyword evidence="2" id="KW-1185">Reference proteome</keyword>
<reference evidence="1 2" key="1">
    <citation type="journal article" date="2024" name="bioRxiv">
        <title>A reference genome for Trichogramma kaykai: A tiny desert-dwelling parasitoid wasp with competing sex-ratio distorters.</title>
        <authorList>
            <person name="Culotta J."/>
            <person name="Lindsey A.R."/>
        </authorList>
    </citation>
    <scope>NUCLEOTIDE SEQUENCE [LARGE SCALE GENOMIC DNA]</scope>
    <source>
        <strain evidence="1 2">KSX58</strain>
    </source>
</reference>
<dbReference type="EMBL" id="JBJJXI010000158">
    <property type="protein sequence ID" value="KAL3385317.1"/>
    <property type="molecule type" value="Genomic_DNA"/>
</dbReference>
<evidence type="ECO:0000313" key="2">
    <source>
        <dbReference type="Proteomes" id="UP001627154"/>
    </source>
</evidence>
<evidence type="ECO:0000313" key="1">
    <source>
        <dbReference type="EMBL" id="KAL3385317.1"/>
    </source>
</evidence>
<proteinExistence type="predicted"/>
<dbReference type="Proteomes" id="UP001627154">
    <property type="component" value="Unassembled WGS sequence"/>
</dbReference>
<organism evidence="1 2">
    <name type="scientific">Trichogramma kaykai</name>
    <dbReference type="NCBI Taxonomy" id="54128"/>
    <lineage>
        <taxon>Eukaryota</taxon>
        <taxon>Metazoa</taxon>
        <taxon>Ecdysozoa</taxon>
        <taxon>Arthropoda</taxon>
        <taxon>Hexapoda</taxon>
        <taxon>Insecta</taxon>
        <taxon>Pterygota</taxon>
        <taxon>Neoptera</taxon>
        <taxon>Endopterygota</taxon>
        <taxon>Hymenoptera</taxon>
        <taxon>Apocrita</taxon>
        <taxon>Proctotrupomorpha</taxon>
        <taxon>Chalcidoidea</taxon>
        <taxon>Trichogrammatidae</taxon>
        <taxon>Trichogramma</taxon>
    </lineage>
</organism>